<feature type="domain" description="Ketoreductase" evidence="3">
    <location>
        <begin position="33"/>
        <end position="201"/>
    </location>
</feature>
<dbReference type="InterPro" id="IPR036291">
    <property type="entry name" value="NAD(P)-bd_dom_sf"/>
</dbReference>
<evidence type="ECO:0000256" key="2">
    <source>
        <dbReference type="ARBA" id="ARBA00023002"/>
    </source>
</evidence>
<comment type="similarity">
    <text evidence="1">Belongs to the short-chain dehydrogenases/reductases (SDR) family.</text>
</comment>
<dbReference type="EMBL" id="CP115965">
    <property type="protein sequence ID" value="WZW99330.1"/>
    <property type="molecule type" value="Genomic_DNA"/>
</dbReference>
<sequence>MTPTTSPRTLPADAPRVISTAGADPIAGRFAGRSILVTGAASGIGLATTQRLLAEGARVIAADRTADALAELAAAPDPECLVTVTCDVTSEDDVQAAVRACEGRLDGLVNNAGIMDGFEPIAEVTDAAFARVMDINVGGTVRMTRAAMPLLLDGGGSIVNLGSMAALGGAAGGAAYTASKHAVIGLTRSTAVMYAADDVRCNAIAPGAVITASEKNVASARGAQVIGPLMGARMPSLASAESLAACICFLLSDDAAFVTGATLAADGSWSAQ</sequence>
<proteinExistence type="inferred from homology"/>
<dbReference type="PANTHER" id="PTHR43477:SF1">
    <property type="entry name" value="DIHYDROANTICAPSIN 7-DEHYDROGENASE"/>
    <property type="match status" value="1"/>
</dbReference>
<dbReference type="PANTHER" id="PTHR43477">
    <property type="entry name" value="DIHYDROANTICAPSIN 7-DEHYDROGENASE"/>
    <property type="match status" value="1"/>
</dbReference>
<dbReference type="CDD" id="cd05233">
    <property type="entry name" value="SDR_c"/>
    <property type="match status" value="1"/>
</dbReference>
<keyword evidence="5" id="KW-1185">Reference proteome</keyword>
<keyword evidence="2" id="KW-0560">Oxidoreductase</keyword>
<name>A0ABZ3C9S5_9ACTN</name>
<gene>
    <name evidence="4" type="ORF">PCC79_03790</name>
</gene>
<dbReference type="InterPro" id="IPR057326">
    <property type="entry name" value="KR_dom"/>
</dbReference>
<dbReference type="PRINTS" id="PR00081">
    <property type="entry name" value="GDHRDH"/>
</dbReference>
<evidence type="ECO:0000313" key="5">
    <source>
        <dbReference type="Proteomes" id="UP001434337"/>
    </source>
</evidence>
<protein>
    <submittedName>
        <fullName evidence="4">SDR family oxidoreductase</fullName>
    </submittedName>
</protein>
<dbReference type="PROSITE" id="PS00061">
    <property type="entry name" value="ADH_SHORT"/>
    <property type="match status" value="1"/>
</dbReference>
<evidence type="ECO:0000313" key="4">
    <source>
        <dbReference type="EMBL" id="WZW99330.1"/>
    </source>
</evidence>
<dbReference type="InterPro" id="IPR020904">
    <property type="entry name" value="Sc_DH/Rdtase_CS"/>
</dbReference>
<dbReference type="Gene3D" id="3.40.50.720">
    <property type="entry name" value="NAD(P)-binding Rossmann-like Domain"/>
    <property type="match status" value="1"/>
</dbReference>
<dbReference type="InterPro" id="IPR002347">
    <property type="entry name" value="SDR_fam"/>
</dbReference>
<dbReference type="RefSeq" id="WP_342373064.1">
    <property type="nucleotide sequence ID" value="NZ_CP115965.1"/>
</dbReference>
<dbReference type="SUPFAM" id="SSF51735">
    <property type="entry name" value="NAD(P)-binding Rossmann-fold domains"/>
    <property type="match status" value="1"/>
</dbReference>
<dbReference type="InterPro" id="IPR051122">
    <property type="entry name" value="SDR_DHRS6-like"/>
</dbReference>
<dbReference type="Proteomes" id="UP001434337">
    <property type="component" value="Chromosome"/>
</dbReference>
<dbReference type="Pfam" id="PF13561">
    <property type="entry name" value="adh_short_C2"/>
    <property type="match status" value="1"/>
</dbReference>
<organism evidence="4 5">
    <name type="scientific">Propioniciclava soli</name>
    <dbReference type="NCBI Taxonomy" id="2775081"/>
    <lineage>
        <taxon>Bacteria</taxon>
        <taxon>Bacillati</taxon>
        <taxon>Actinomycetota</taxon>
        <taxon>Actinomycetes</taxon>
        <taxon>Propionibacteriales</taxon>
        <taxon>Propionibacteriaceae</taxon>
        <taxon>Propioniciclava</taxon>
    </lineage>
</organism>
<accession>A0ABZ3C9S5</accession>
<dbReference type="PRINTS" id="PR00080">
    <property type="entry name" value="SDRFAMILY"/>
</dbReference>
<dbReference type="SMART" id="SM00822">
    <property type="entry name" value="PKS_KR"/>
    <property type="match status" value="1"/>
</dbReference>
<reference evidence="4 5" key="1">
    <citation type="journal article" date="2023" name="Environ Microbiome">
        <title>A coral-associated actinobacterium mitigates coral bleaching under heat stress.</title>
        <authorList>
            <person name="Li J."/>
            <person name="Zou Y."/>
            <person name="Li Q."/>
            <person name="Zhang J."/>
            <person name="Bourne D.G."/>
            <person name="Lyu Y."/>
            <person name="Liu C."/>
            <person name="Zhang S."/>
        </authorList>
    </citation>
    <scope>NUCLEOTIDE SEQUENCE [LARGE SCALE GENOMIC DNA]</scope>
    <source>
        <strain evidence="4 5">SCSIO 13291</strain>
    </source>
</reference>
<evidence type="ECO:0000259" key="3">
    <source>
        <dbReference type="SMART" id="SM00822"/>
    </source>
</evidence>
<evidence type="ECO:0000256" key="1">
    <source>
        <dbReference type="ARBA" id="ARBA00006484"/>
    </source>
</evidence>